<evidence type="ECO:0000256" key="4">
    <source>
        <dbReference type="ARBA" id="ARBA00022737"/>
    </source>
</evidence>
<evidence type="ECO:0000256" key="3">
    <source>
        <dbReference type="ARBA" id="ARBA00022692"/>
    </source>
</evidence>
<dbReference type="PROSITE" id="PS51202">
    <property type="entry name" value="RCK_C"/>
    <property type="match status" value="2"/>
</dbReference>
<keyword evidence="10" id="KW-1185">Reference proteome</keyword>
<evidence type="ECO:0000256" key="7">
    <source>
        <dbReference type="SAM" id="Phobius"/>
    </source>
</evidence>
<evidence type="ECO:0000256" key="1">
    <source>
        <dbReference type="ARBA" id="ARBA00004141"/>
    </source>
</evidence>
<feature type="transmembrane region" description="Helical" evidence="7">
    <location>
        <begin position="6"/>
        <end position="21"/>
    </location>
</feature>
<keyword evidence="5 7" id="KW-1133">Transmembrane helix</keyword>
<feature type="domain" description="RCK C-terminal" evidence="8">
    <location>
        <begin position="298"/>
        <end position="382"/>
    </location>
</feature>
<evidence type="ECO:0000256" key="6">
    <source>
        <dbReference type="ARBA" id="ARBA00023136"/>
    </source>
</evidence>
<keyword evidence="2" id="KW-0813">Transport</keyword>
<dbReference type="GO" id="GO:0005886">
    <property type="term" value="C:plasma membrane"/>
    <property type="evidence" value="ECO:0007669"/>
    <property type="project" value="TreeGrafter"/>
</dbReference>
<feature type="transmembrane region" description="Helical" evidence="7">
    <location>
        <begin position="425"/>
        <end position="442"/>
    </location>
</feature>
<dbReference type="GO" id="GO:0006813">
    <property type="term" value="P:potassium ion transport"/>
    <property type="evidence" value="ECO:0007669"/>
    <property type="project" value="InterPro"/>
</dbReference>
<evidence type="ECO:0000313" key="9">
    <source>
        <dbReference type="EMBL" id="GGE54776.1"/>
    </source>
</evidence>
<dbReference type="PANTHER" id="PTHR43652:SF2">
    <property type="entry name" value="BASIC AMINO ACID ANTIPORTER YFCC-RELATED"/>
    <property type="match status" value="1"/>
</dbReference>
<keyword evidence="6 7" id="KW-0472">Membrane</keyword>
<dbReference type="InterPro" id="IPR051679">
    <property type="entry name" value="DASS-Related_Transporters"/>
</dbReference>
<dbReference type="Proteomes" id="UP000628775">
    <property type="component" value="Unassembled WGS sequence"/>
</dbReference>
<feature type="transmembrane region" description="Helical" evidence="7">
    <location>
        <begin position="478"/>
        <end position="499"/>
    </location>
</feature>
<dbReference type="PROSITE" id="PS01271">
    <property type="entry name" value="NA_SULFATE"/>
    <property type="match status" value="1"/>
</dbReference>
<feature type="transmembrane region" description="Helical" evidence="7">
    <location>
        <begin position="141"/>
        <end position="165"/>
    </location>
</feature>
<gene>
    <name evidence="9" type="ORF">GCM10011391_37180</name>
</gene>
<feature type="transmembrane region" description="Helical" evidence="7">
    <location>
        <begin position="177"/>
        <end position="200"/>
    </location>
</feature>
<evidence type="ECO:0000259" key="8">
    <source>
        <dbReference type="PROSITE" id="PS51202"/>
    </source>
</evidence>
<reference evidence="9" key="2">
    <citation type="submission" date="2020-09" db="EMBL/GenBank/DDBJ databases">
        <authorList>
            <person name="Sun Q."/>
            <person name="Zhou Y."/>
        </authorList>
    </citation>
    <scope>NUCLEOTIDE SEQUENCE</scope>
    <source>
        <strain evidence="9">CGMCC 1.15371</strain>
    </source>
</reference>
<keyword evidence="3 7" id="KW-0812">Transmembrane</keyword>
<dbReference type="Gene3D" id="3.30.70.1450">
    <property type="entry name" value="Regulator of K+ conductance, C-terminal domain"/>
    <property type="match status" value="2"/>
</dbReference>
<dbReference type="AlphaFoldDB" id="A0A8J2YN12"/>
<proteinExistence type="predicted"/>
<feature type="transmembrane region" description="Helical" evidence="7">
    <location>
        <begin position="28"/>
        <end position="44"/>
    </location>
</feature>
<keyword evidence="4" id="KW-0677">Repeat</keyword>
<dbReference type="InterPro" id="IPR006037">
    <property type="entry name" value="RCK_C"/>
</dbReference>
<comment type="subcellular location">
    <subcellularLocation>
        <location evidence="1">Membrane</location>
        <topology evidence="1">Multi-pass membrane protein</topology>
    </subcellularLocation>
</comment>
<dbReference type="Pfam" id="PF03600">
    <property type="entry name" value="CitMHS"/>
    <property type="match status" value="1"/>
</dbReference>
<feature type="transmembrane region" description="Helical" evidence="7">
    <location>
        <begin position="56"/>
        <end position="76"/>
    </location>
</feature>
<comment type="caution">
    <text evidence="9">The sequence shown here is derived from an EMBL/GenBank/DDBJ whole genome shotgun (WGS) entry which is preliminary data.</text>
</comment>
<evidence type="ECO:0000313" key="10">
    <source>
        <dbReference type="Proteomes" id="UP000628775"/>
    </source>
</evidence>
<organism evidence="9 10">
    <name type="scientific">Pullulanibacillus camelliae</name>
    <dbReference type="NCBI Taxonomy" id="1707096"/>
    <lineage>
        <taxon>Bacteria</taxon>
        <taxon>Bacillati</taxon>
        <taxon>Bacillota</taxon>
        <taxon>Bacilli</taxon>
        <taxon>Bacillales</taxon>
        <taxon>Sporolactobacillaceae</taxon>
        <taxon>Pullulanibacillus</taxon>
    </lineage>
</organism>
<dbReference type="Pfam" id="PF02080">
    <property type="entry name" value="TrkA_C"/>
    <property type="match status" value="2"/>
</dbReference>
<evidence type="ECO:0000256" key="2">
    <source>
        <dbReference type="ARBA" id="ARBA00022448"/>
    </source>
</evidence>
<dbReference type="SUPFAM" id="SSF116726">
    <property type="entry name" value="TrkA C-terminal domain-like"/>
    <property type="match status" value="2"/>
</dbReference>
<evidence type="ECO:0000256" key="5">
    <source>
        <dbReference type="ARBA" id="ARBA00022989"/>
    </source>
</evidence>
<feature type="transmembrane region" description="Helical" evidence="7">
    <location>
        <begin position="571"/>
        <end position="591"/>
    </location>
</feature>
<dbReference type="GO" id="GO:0008324">
    <property type="term" value="F:monoatomic cation transmembrane transporter activity"/>
    <property type="evidence" value="ECO:0007669"/>
    <property type="project" value="InterPro"/>
</dbReference>
<dbReference type="InterPro" id="IPR004680">
    <property type="entry name" value="Cit_transptr-like_dom"/>
</dbReference>
<sequence length="593" mass="64626">MTWDIIFVISVVGLMMIGLILEVARPDLIVFTALVVLLLSGIITPDQALQGFANEGMMTVALLFVIAGAIQRSGIFNRLLTSVLGRKGKGQLSLLRMMLPVSVLSAFLNNTPIVATLTPVVRKWCEDHGISPSKFLIPLSYATILGGMITIMGTSTTLVVHGLLLKNNAEGFSFFQLAIVGIPTTIIGILYLVSIGYKLLPRRTGEARNEENNTKDYLAELVVEANYPFLNQTVEQAGLRQLSGLFLIEIIRETERISPVKSSSLIKQGDRLIFTGDVSTIAELQNTKGLSLDPAHDISIEDMINGNNQVIEVVISHHSSLIGKTVKHVNFRSKYDGAVIAVHRHRERIHGKIGNIILRPGDTLLILAGSDFLVRQDIMNDFYVVTPVKSPFISKSHIQKGWLTLGTLLLMILLVSFQVISMFKAMCLEVILLLILRIVTIAEAQRSLQFNVLLIIASAFGVGAAIKASGTADWIASGLIHFGQPLGTLAILFIIYLLTNIFTELITNNAAAVMMFPIAMSVAHSLGLSEVALAVIITIAASASFVTPIGYQTNLIVYGPGGYRFKDYFKVGVPLSFLVMVTTVLIVKFVWIG</sequence>
<feature type="transmembrane region" description="Helical" evidence="7">
    <location>
        <begin position="97"/>
        <end position="121"/>
    </location>
</feature>
<name>A0A8J2YN12_9BACL</name>
<feature type="transmembrane region" description="Helical" evidence="7">
    <location>
        <begin position="531"/>
        <end position="551"/>
    </location>
</feature>
<dbReference type="InterPro" id="IPR036721">
    <property type="entry name" value="RCK_C_sf"/>
</dbReference>
<protein>
    <submittedName>
        <fullName evidence="9">Sodium:sulfate symporter</fullName>
    </submittedName>
</protein>
<feature type="domain" description="RCK C-terminal" evidence="8">
    <location>
        <begin position="206"/>
        <end position="290"/>
    </location>
</feature>
<dbReference type="PANTHER" id="PTHR43652">
    <property type="entry name" value="BASIC AMINO ACID ANTIPORTER YFCC-RELATED"/>
    <property type="match status" value="1"/>
</dbReference>
<dbReference type="EMBL" id="BMIR01000027">
    <property type="protein sequence ID" value="GGE54776.1"/>
    <property type="molecule type" value="Genomic_DNA"/>
</dbReference>
<dbReference type="RefSeq" id="WP_188698360.1">
    <property type="nucleotide sequence ID" value="NZ_BMIR01000027.1"/>
</dbReference>
<dbReference type="InterPro" id="IPR031312">
    <property type="entry name" value="Na/sul_symport_CS"/>
</dbReference>
<reference evidence="9" key="1">
    <citation type="journal article" date="2014" name="Int. J. Syst. Evol. Microbiol.">
        <title>Complete genome sequence of Corynebacterium casei LMG S-19264T (=DSM 44701T), isolated from a smear-ripened cheese.</title>
        <authorList>
            <consortium name="US DOE Joint Genome Institute (JGI-PGF)"/>
            <person name="Walter F."/>
            <person name="Albersmeier A."/>
            <person name="Kalinowski J."/>
            <person name="Ruckert C."/>
        </authorList>
    </citation>
    <scope>NUCLEOTIDE SEQUENCE</scope>
    <source>
        <strain evidence="9">CGMCC 1.15371</strain>
    </source>
</reference>
<dbReference type="FunFam" id="3.30.70.1450:FF:000009">
    <property type="entry name" value="SLC13 family permease"/>
    <property type="match status" value="1"/>
</dbReference>
<accession>A0A8J2YN12</accession>
<feature type="transmembrane region" description="Helical" evidence="7">
    <location>
        <begin position="448"/>
        <end position="466"/>
    </location>
</feature>